<sequence length="307" mass="34422">MSSSSAVFESRLKSVLESAVSEILQLHEDGLMLMRLQIRQRDAQIGAMKSRVAALERLLQRVTATSTSGRLIQKPASHLHHDRNLHSNQTNTDPEHHSSEETHTQIICADREDAQLAEDLDPPHNEEDLGGLLEFEMKQSFPSEIADLDLQENEDITAEPTADPRCSQMPADACAFASAESSSSVAARESLISLSFESVNQNSWTNRTEADLIRTFPEENVSCSGTGRRAFAAAAAATTHRRESVHEKWFICSFCGKSFDRFSHLQMHQRIHTGEKPFRCATCGKNFSQQSNLRTHQKIHRKTRTHT</sequence>
<dbReference type="GO" id="GO:0000977">
    <property type="term" value="F:RNA polymerase II transcription regulatory region sequence-specific DNA binding"/>
    <property type="evidence" value="ECO:0007669"/>
    <property type="project" value="TreeGrafter"/>
</dbReference>
<evidence type="ECO:0000313" key="9">
    <source>
        <dbReference type="Proteomes" id="UP001187343"/>
    </source>
</evidence>
<dbReference type="GO" id="GO:0008270">
    <property type="term" value="F:zinc ion binding"/>
    <property type="evidence" value="ECO:0007669"/>
    <property type="project" value="UniProtKB-KW"/>
</dbReference>
<dbReference type="PANTHER" id="PTHR14196">
    <property type="entry name" value="ODD-SKIPPED - RELATED"/>
    <property type="match status" value="1"/>
</dbReference>
<dbReference type="PANTHER" id="PTHR14196:SF12">
    <property type="entry name" value="ZINC FINGER PROTEIN 208-LIKE"/>
    <property type="match status" value="1"/>
</dbReference>
<dbReference type="FunFam" id="3.30.160.60:FF:002005">
    <property type="entry name" value="Zinc finger protein 200"/>
    <property type="match status" value="1"/>
</dbReference>
<feature type="domain" description="C2H2-type" evidence="7">
    <location>
        <begin position="278"/>
        <end position="305"/>
    </location>
</feature>
<keyword evidence="9" id="KW-1185">Reference proteome</keyword>
<keyword evidence="3 5" id="KW-0863">Zinc-finger</keyword>
<dbReference type="Gene3D" id="3.30.160.60">
    <property type="entry name" value="Classic Zinc Finger"/>
    <property type="match status" value="2"/>
</dbReference>
<feature type="region of interest" description="Disordered" evidence="6">
    <location>
        <begin position="76"/>
        <end position="103"/>
    </location>
</feature>
<dbReference type="FunFam" id="3.30.160.60:FF:002402">
    <property type="entry name" value="Zinc finger protein 347"/>
    <property type="match status" value="1"/>
</dbReference>
<dbReference type="SMART" id="SM00355">
    <property type="entry name" value="ZnF_C2H2"/>
    <property type="match status" value="2"/>
</dbReference>
<proteinExistence type="predicted"/>
<dbReference type="GO" id="GO:0000981">
    <property type="term" value="F:DNA-binding transcription factor activity, RNA polymerase II-specific"/>
    <property type="evidence" value="ECO:0007669"/>
    <property type="project" value="TreeGrafter"/>
</dbReference>
<keyword evidence="2" id="KW-0677">Repeat</keyword>
<evidence type="ECO:0000256" key="6">
    <source>
        <dbReference type="SAM" id="MobiDB-lite"/>
    </source>
</evidence>
<dbReference type="SUPFAM" id="SSF57667">
    <property type="entry name" value="beta-beta-alpha zinc fingers"/>
    <property type="match status" value="1"/>
</dbReference>
<evidence type="ECO:0000256" key="2">
    <source>
        <dbReference type="ARBA" id="ARBA00022737"/>
    </source>
</evidence>
<evidence type="ECO:0000313" key="8">
    <source>
        <dbReference type="EMBL" id="KAK2900362.1"/>
    </source>
</evidence>
<dbReference type="InterPro" id="IPR036236">
    <property type="entry name" value="Znf_C2H2_sf"/>
</dbReference>
<dbReference type="GO" id="GO:0005634">
    <property type="term" value="C:nucleus"/>
    <property type="evidence" value="ECO:0007669"/>
    <property type="project" value="TreeGrafter"/>
</dbReference>
<evidence type="ECO:0000256" key="5">
    <source>
        <dbReference type="PROSITE-ProRule" id="PRU00042"/>
    </source>
</evidence>
<evidence type="ECO:0000256" key="3">
    <source>
        <dbReference type="ARBA" id="ARBA00022771"/>
    </source>
</evidence>
<name>A0AA88PUF6_9TELE</name>
<dbReference type="PROSITE" id="PS00028">
    <property type="entry name" value="ZINC_FINGER_C2H2_1"/>
    <property type="match status" value="2"/>
</dbReference>
<dbReference type="InterPro" id="IPR013087">
    <property type="entry name" value="Znf_C2H2_type"/>
</dbReference>
<organism evidence="8 9">
    <name type="scientific">Cirrhinus molitorella</name>
    <name type="common">mud carp</name>
    <dbReference type="NCBI Taxonomy" id="172907"/>
    <lineage>
        <taxon>Eukaryota</taxon>
        <taxon>Metazoa</taxon>
        <taxon>Chordata</taxon>
        <taxon>Craniata</taxon>
        <taxon>Vertebrata</taxon>
        <taxon>Euteleostomi</taxon>
        <taxon>Actinopterygii</taxon>
        <taxon>Neopterygii</taxon>
        <taxon>Teleostei</taxon>
        <taxon>Ostariophysi</taxon>
        <taxon>Cypriniformes</taxon>
        <taxon>Cyprinidae</taxon>
        <taxon>Labeoninae</taxon>
        <taxon>Labeonini</taxon>
        <taxon>Cirrhinus</taxon>
    </lineage>
</organism>
<gene>
    <name evidence="8" type="ORF">Q8A67_008477</name>
</gene>
<protein>
    <recommendedName>
        <fullName evidence="7">C2H2-type domain-containing protein</fullName>
    </recommendedName>
</protein>
<accession>A0AA88PUF6</accession>
<evidence type="ECO:0000259" key="7">
    <source>
        <dbReference type="PROSITE" id="PS50157"/>
    </source>
</evidence>
<keyword evidence="1" id="KW-0479">Metal-binding</keyword>
<reference evidence="8" key="1">
    <citation type="submission" date="2023-08" db="EMBL/GenBank/DDBJ databases">
        <title>Chromosome-level Genome Assembly of mud carp (Cirrhinus molitorella).</title>
        <authorList>
            <person name="Liu H."/>
        </authorList>
    </citation>
    <scope>NUCLEOTIDE SEQUENCE</scope>
    <source>
        <strain evidence="8">Prfri</strain>
        <tissue evidence="8">Muscle</tissue>
    </source>
</reference>
<dbReference type="Proteomes" id="UP001187343">
    <property type="component" value="Unassembled WGS sequence"/>
</dbReference>
<dbReference type="Pfam" id="PF00096">
    <property type="entry name" value="zf-C2H2"/>
    <property type="match status" value="2"/>
</dbReference>
<dbReference type="AlphaFoldDB" id="A0AA88PUF6"/>
<feature type="compositionally biased region" description="Basic and acidic residues" evidence="6">
    <location>
        <begin position="93"/>
        <end position="103"/>
    </location>
</feature>
<keyword evidence="4" id="KW-0862">Zinc</keyword>
<dbReference type="PROSITE" id="PS50157">
    <property type="entry name" value="ZINC_FINGER_C2H2_2"/>
    <property type="match status" value="2"/>
</dbReference>
<dbReference type="InterPro" id="IPR050717">
    <property type="entry name" value="C2H2-ZF_Transcription_Reg"/>
</dbReference>
<evidence type="ECO:0000256" key="4">
    <source>
        <dbReference type="ARBA" id="ARBA00022833"/>
    </source>
</evidence>
<comment type="caution">
    <text evidence="8">The sequence shown here is derived from an EMBL/GenBank/DDBJ whole genome shotgun (WGS) entry which is preliminary data.</text>
</comment>
<feature type="domain" description="C2H2-type" evidence="7">
    <location>
        <begin position="250"/>
        <end position="277"/>
    </location>
</feature>
<dbReference type="EMBL" id="JAUYZG010000008">
    <property type="protein sequence ID" value="KAK2900362.1"/>
    <property type="molecule type" value="Genomic_DNA"/>
</dbReference>
<evidence type="ECO:0000256" key="1">
    <source>
        <dbReference type="ARBA" id="ARBA00022723"/>
    </source>
</evidence>